<keyword evidence="4" id="KW-1185">Reference proteome</keyword>
<organism evidence="3 4">
    <name type="scientific">Roseomonas marmotae</name>
    <dbReference type="NCBI Taxonomy" id="2768161"/>
    <lineage>
        <taxon>Bacteria</taxon>
        <taxon>Pseudomonadati</taxon>
        <taxon>Pseudomonadota</taxon>
        <taxon>Alphaproteobacteria</taxon>
        <taxon>Acetobacterales</taxon>
        <taxon>Roseomonadaceae</taxon>
        <taxon>Roseomonas</taxon>
    </lineage>
</organism>
<evidence type="ECO:0000259" key="1">
    <source>
        <dbReference type="Pfam" id="PF00462"/>
    </source>
</evidence>
<dbReference type="RefSeq" id="WP_207446294.1">
    <property type="nucleotide sequence ID" value="NZ_CP061094.1"/>
</dbReference>
<dbReference type="Proteomes" id="UP001518990">
    <property type="component" value="Unassembled WGS sequence"/>
</dbReference>
<protein>
    <submittedName>
        <fullName evidence="3">DinB family protein</fullName>
    </submittedName>
</protein>
<dbReference type="CDD" id="cd02976">
    <property type="entry name" value="NrdH"/>
    <property type="match status" value="1"/>
</dbReference>
<name>A0ABS3KCI0_9PROT</name>
<evidence type="ECO:0000313" key="4">
    <source>
        <dbReference type="Proteomes" id="UP001518990"/>
    </source>
</evidence>
<dbReference type="PROSITE" id="PS51354">
    <property type="entry name" value="GLUTAREDOXIN_2"/>
    <property type="match status" value="1"/>
</dbReference>
<dbReference type="InterPro" id="IPR024775">
    <property type="entry name" value="DinB-like"/>
</dbReference>
<sequence length="265" mass="30322">MNDIATPHDDMIRVYWMTGCSSCLRTKEFLTRHGVPFVSRNVLEDDGAYDELAIFGLRQVPIVTRGGRYANGQVLRDVAALAGIHWGDAKILPVKELQTRQDIILSTAERLLSQLPEDALQRHLPNRPRSYADLAFHIFNIPDAFLEHEAGQPLTFDSYMRVPGPDMQSREALLNYGRDVRQRLTEWFAAHGDKRDWSAPADVYYGEQTLHEYLERTTWHSCQHVRQLAWVLSGLGIEPSRPLGREIFDGLPMPDKVWDDENAKV</sequence>
<comment type="caution">
    <text evidence="3">The sequence shown here is derived from an EMBL/GenBank/DDBJ whole genome shotgun (WGS) entry which is preliminary data.</text>
</comment>
<accession>A0ABS3KCI0</accession>
<dbReference type="Gene3D" id="1.20.120.450">
    <property type="entry name" value="dinb family like domain"/>
    <property type="match status" value="1"/>
</dbReference>
<proteinExistence type="predicted"/>
<dbReference type="InterPro" id="IPR002109">
    <property type="entry name" value="Glutaredoxin"/>
</dbReference>
<evidence type="ECO:0000313" key="3">
    <source>
        <dbReference type="EMBL" id="MBO1074630.1"/>
    </source>
</evidence>
<feature type="domain" description="Glutaredoxin" evidence="1">
    <location>
        <begin position="13"/>
        <end position="68"/>
    </location>
</feature>
<dbReference type="SUPFAM" id="SSF109854">
    <property type="entry name" value="DinB/YfiT-like putative metalloenzymes"/>
    <property type="match status" value="1"/>
</dbReference>
<dbReference type="InterPro" id="IPR034660">
    <property type="entry name" value="DinB/YfiT-like"/>
</dbReference>
<dbReference type="Gene3D" id="3.40.30.10">
    <property type="entry name" value="Glutaredoxin"/>
    <property type="match status" value="1"/>
</dbReference>
<reference evidence="3 4" key="1">
    <citation type="submission" date="2020-09" db="EMBL/GenBank/DDBJ databases">
        <title>Roseomonas.</title>
        <authorList>
            <person name="Zhu W."/>
        </authorList>
    </citation>
    <scope>NUCLEOTIDE SEQUENCE [LARGE SCALE GENOMIC DNA]</scope>
    <source>
        <strain evidence="3 4">1311</strain>
    </source>
</reference>
<gene>
    <name evidence="3" type="ORF">IAI60_08410</name>
</gene>
<dbReference type="SUPFAM" id="SSF52833">
    <property type="entry name" value="Thioredoxin-like"/>
    <property type="match status" value="1"/>
</dbReference>
<dbReference type="Pfam" id="PF00462">
    <property type="entry name" value="Glutaredoxin"/>
    <property type="match status" value="1"/>
</dbReference>
<dbReference type="EMBL" id="JACTNF010000006">
    <property type="protein sequence ID" value="MBO1074630.1"/>
    <property type="molecule type" value="Genomic_DNA"/>
</dbReference>
<dbReference type="InterPro" id="IPR036249">
    <property type="entry name" value="Thioredoxin-like_sf"/>
</dbReference>
<dbReference type="Pfam" id="PF12867">
    <property type="entry name" value="DinB_2"/>
    <property type="match status" value="1"/>
</dbReference>
<feature type="domain" description="DinB-like" evidence="2">
    <location>
        <begin position="108"/>
        <end position="228"/>
    </location>
</feature>
<evidence type="ECO:0000259" key="2">
    <source>
        <dbReference type="Pfam" id="PF12867"/>
    </source>
</evidence>